<feature type="region of interest" description="Disordered" evidence="2">
    <location>
        <begin position="28"/>
        <end position="47"/>
    </location>
</feature>
<dbReference type="Gene3D" id="2.120.10.30">
    <property type="entry name" value="TolB, C-terminal domain"/>
    <property type="match status" value="1"/>
</dbReference>
<proteinExistence type="predicted"/>
<gene>
    <name evidence="5" type="primary">ptpA_3</name>
    <name evidence="5" type="ORF">ENSA5_43780</name>
</gene>
<dbReference type="SUPFAM" id="SSF82171">
    <property type="entry name" value="DPP6 N-terminal domain-like"/>
    <property type="match status" value="1"/>
</dbReference>
<dbReference type="InterPro" id="IPR011042">
    <property type="entry name" value="6-blade_b-propeller_TolB-like"/>
</dbReference>
<keyword evidence="6" id="KW-1185">Reference proteome</keyword>
<dbReference type="EMBL" id="PVNK01000188">
    <property type="protein sequence ID" value="PRP93283.1"/>
    <property type="molecule type" value="Genomic_DNA"/>
</dbReference>
<dbReference type="Gene3D" id="3.40.50.1820">
    <property type="entry name" value="alpha/beta hydrolase"/>
    <property type="match status" value="1"/>
</dbReference>
<comment type="caution">
    <text evidence="5">The sequence shown here is derived from an EMBL/GenBank/DDBJ whole genome shotgun (WGS) entry which is preliminary data.</text>
</comment>
<dbReference type="RefSeq" id="WP_106393656.1">
    <property type="nucleotide sequence ID" value="NZ_PVNK01000188.1"/>
</dbReference>
<dbReference type="EC" id="3.4.14.12" evidence="5"/>
<evidence type="ECO:0000256" key="1">
    <source>
        <dbReference type="ARBA" id="ARBA00022801"/>
    </source>
</evidence>
<evidence type="ECO:0000313" key="5">
    <source>
        <dbReference type="EMBL" id="PRP93283.1"/>
    </source>
</evidence>
<dbReference type="GO" id="GO:0004252">
    <property type="term" value="F:serine-type endopeptidase activity"/>
    <property type="evidence" value="ECO:0007669"/>
    <property type="project" value="TreeGrafter"/>
</dbReference>
<dbReference type="Pfam" id="PF00326">
    <property type="entry name" value="Peptidase_S9"/>
    <property type="match status" value="1"/>
</dbReference>
<organism evidence="5 6">
    <name type="scientific">Enhygromyxa salina</name>
    <dbReference type="NCBI Taxonomy" id="215803"/>
    <lineage>
        <taxon>Bacteria</taxon>
        <taxon>Pseudomonadati</taxon>
        <taxon>Myxococcota</taxon>
        <taxon>Polyangia</taxon>
        <taxon>Nannocystales</taxon>
        <taxon>Nannocystaceae</taxon>
        <taxon>Enhygromyxa</taxon>
    </lineage>
</organism>
<accession>A0A2S9XKA0</accession>
<reference evidence="5 6" key="1">
    <citation type="submission" date="2018-03" db="EMBL/GenBank/DDBJ databases">
        <title>Draft Genome Sequences of the Obligatory Marine Myxobacteria Enhygromyxa salina SWB005.</title>
        <authorList>
            <person name="Poehlein A."/>
            <person name="Moghaddam J.A."/>
            <person name="Harms H."/>
            <person name="Alanjari M."/>
            <person name="Koenig G.M."/>
            <person name="Daniel R."/>
            <person name="Schaeberle T.F."/>
        </authorList>
    </citation>
    <scope>NUCLEOTIDE SEQUENCE [LARGE SCALE GENOMIC DNA]</scope>
    <source>
        <strain evidence="5 6">SWB005</strain>
    </source>
</reference>
<evidence type="ECO:0000259" key="4">
    <source>
        <dbReference type="Pfam" id="PF00326"/>
    </source>
</evidence>
<dbReference type="InterPro" id="IPR001375">
    <property type="entry name" value="Peptidase_S9_cat"/>
</dbReference>
<dbReference type="SUPFAM" id="SSF53474">
    <property type="entry name" value="alpha/beta-Hydrolases"/>
    <property type="match status" value="1"/>
</dbReference>
<feature type="signal peptide" evidence="3">
    <location>
        <begin position="1"/>
        <end position="29"/>
    </location>
</feature>
<dbReference type="Proteomes" id="UP000237968">
    <property type="component" value="Unassembled WGS sequence"/>
</dbReference>
<evidence type="ECO:0000313" key="6">
    <source>
        <dbReference type="Proteomes" id="UP000237968"/>
    </source>
</evidence>
<feature type="chain" id="PRO_5015455051" evidence="3">
    <location>
        <begin position="30"/>
        <end position="702"/>
    </location>
</feature>
<feature type="domain" description="Peptidase S9 prolyl oligopeptidase catalytic" evidence="4">
    <location>
        <begin position="487"/>
        <end position="696"/>
    </location>
</feature>
<evidence type="ECO:0000256" key="2">
    <source>
        <dbReference type="SAM" id="MobiDB-lite"/>
    </source>
</evidence>
<keyword evidence="3" id="KW-0732">Signal</keyword>
<protein>
    <submittedName>
        <fullName evidence="5">Prolyl tripeptidyl peptidase</fullName>
        <ecNumber evidence="5">3.4.14.12</ecNumber>
    </submittedName>
</protein>
<dbReference type="AlphaFoldDB" id="A0A2S9XKA0"/>
<dbReference type="GO" id="GO:0006508">
    <property type="term" value="P:proteolysis"/>
    <property type="evidence" value="ECO:0007669"/>
    <property type="project" value="InterPro"/>
</dbReference>
<sequence length="702" mass="77508">MPSVARTLTGSLALALVAPLLACTPPKQARPYPTAEPAEGELGEQLEPPSPTVVSFLDRELDLAPFLEGFPYSRFEPTLEHGRMFYMETGDRYVLRSVPLPGASASEIAPLELDGGEAVTEVDWSTRSLWGVRMHAPSESLWLHADANNDEQMNLWRLDMRAPANEREPEQITHADYVYGWGMSEDETKIAYLARSGQQAPYRTCLRLLDPSDPKAKLGDQEVVCDSPALTFTWSTPRFSPDNEQVYFAAQVEGDRKRVQIVEVDLRKERPQAKAITDVKIQRSTPSLLDGWVDDEHLLYTSNEDGYGDVYSWSRRTRKTRRLTEHNQQLLGAVHLRVDGSDGVLVAHGTPAGSTLEMIDAHEGAVLGRAEVPGKVELLDGHEARAVWSQEAPDKVYEANLASFSHPSGRQTGELELRNDPLIRLAPTLEAELVRCEPEAVTIPTFDDRQLHAFVLRPRQPPSESQAVAMVRSFYGGDNSWTRYDHILCAAGITVVSPSVRGSSGFGKAFAALNDRDLGGDEIVDLFWVARFIEAELGVPAARIGVYGRSHGGYATMRAMTFPPETKGRDEAYRFAFGLAEAGFSDIVAFHDATNIPDWVVLEAGDPKVPEDLERLRERSPINHVDRLDAPIFLLHGGNDWRVPVEGSRAFVTAAEALGKPVTYLEVEGQGHHVEGQARIVEAWQARFDFIESALAGASPGS</sequence>
<dbReference type="PANTHER" id="PTHR42776:SF27">
    <property type="entry name" value="DIPEPTIDYL PEPTIDASE FAMILY MEMBER 6"/>
    <property type="match status" value="1"/>
</dbReference>
<keyword evidence="1 5" id="KW-0378">Hydrolase</keyword>
<dbReference type="OrthoDB" id="4269629at2"/>
<dbReference type="PANTHER" id="PTHR42776">
    <property type="entry name" value="SERINE PEPTIDASE S9 FAMILY MEMBER"/>
    <property type="match status" value="1"/>
</dbReference>
<evidence type="ECO:0000256" key="3">
    <source>
        <dbReference type="SAM" id="SignalP"/>
    </source>
</evidence>
<dbReference type="InterPro" id="IPR029058">
    <property type="entry name" value="AB_hydrolase_fold"/>
</dbReference>
<name>A0A2S9XKA0_9BACT</name>